<keyword evidence="1 4" id="KW-0808">Transferase</keyword>
<accession>A0A562VA75</accession>
<dbReference type="SMART" id="SM00563">
    <property type="entry name" value="PlsC"/>
    <property type="match status" value="1"/>
</dbReference>
<evidence type="ECO:0000313" key="4">
    <source>
        <dbReference type="EMBL" id="TWJ14800.1"/>
    </source>
</evidence>
<name>A0A562VA75_9ACTN</name>
<feature type="domain" description="Phospholipid/glycerol acyltransferase" evidence="3">
    <location>
        <begin position="57"/>
        <end position="175"/>
    </location>
</feature>
<evidence type="ECO:0000256" key="1">
    <source>
        <dbReference type="ARBA" id="ARBA00022679"/>
    </source>
</evidence>
<protein>
    <submittedName>
        <fullName evidence="4">1-acyl-sn-glycerol-3-phosphate acyltransferase</fullName>
    </submittedName>
</protein>
<dbReference type="CDD" id="cd07989">
    <property type="entry name" value="LPLAT_AGPAT-like"/>
    <property type="match status" value="1"/>
</dbReference>
<gene>
    <name evidence="4" type="ORF">LX16_0492</name>
</gene>
<dbReference type="PANTHER" id="PTHR10434">
    <property type="entry name" value="1-ACYL-SN-GLYCEROL-3-PHOSPHATE ACYLTRANSFERASE"/>
    <property type="match status" value="1"/>
</dbReference>
<dbReference type="GO" id="GO:0005886">
    <property type="term" value="C:plasma membrane"/>
    <property type="evidence" value="ECO:0007669"/>
    <property type="project" value="TreeGrafter"/>
</dbReference>
<dbReference type="GO" id="GO:0003841">
    <property type="term" value="F:1-acylglycerol-3-phosphate O-acyltransferase activity"/>
    <property type="evidence" value="ECO:0007669"/>
    <property type="project" value="TreeGrafter"/>
</dbReference>
<dbReference type="PANTHER" id="PTHR10434:SF55">
    <property type="entry name" value="POSSIBLE ACYLTRANSFERASE"/>
    <property type="match status" value="1"/>
</dbReference>
<dbReference type="Proteomes" id="UP000321617">
    <property type="component" value="Unassembled WGS sequence"/>
</dbReference>
<dbReference type="Pfam" id="PF01553">
    <property type="entry name" value="Acyltransferase"/>
    <property type="match status" value="1"/>
</dbReference>
<organism evidence="4 5">
    <name type="scientific">Stackebrandtia albiflava</name>
    <dbReference type="NCBI Taxonomy" id="406432"/>
    <lineage>
        <taxon>Bacteria</taxon>
        <taxon>Bacillati</taxon>
        <taxon>Actinomycetota</taxon>
        <taxon>Actinomycetes</taxon>
        <taxon>Glycomycetales</taxon>
        <taxon>Glycomycetaceae</taxon>
        <taxon>Stackebrandtia</taxon>
    </lineage>
</organism>
<dbReference type="GO" id="GO:0006654">
    <property type="term" value="P:phosphatidic acid biosynthetic process"/>
    <property type="evidence" value="ECO:0007669"/>
    <property type="project" value="TreeGrafter"/>
</dbReference>
<dbReference type="EMBL" id="VLLL01000005">
    <property type="protein sequence ID" value="TWJ14800.1"/>
    <property type="molecule type" value="Genomic_DNA"/>
</dbReference>
<evidence type="ECO:0000313" key="5">
    <source>
        <dbReference type="Proteomes" id="UP000321617"/>
    </source>
</evidence>
<dbReference type="AlphaFoldDB" id="A0A562VA75"/>
<comment type="caution">
    <text evidence="4">The sequence shown here is derived from an EMBL/GenBank/DDBJ whole genome shotgun (WGS) entry which is preliminary data.</text>
</comment>
<sequence length="254" mass="28302">MTPDRGPSDAKYWFRRRGGDRTGFWLRTAVCVVKPTMLLMNRREWSGMRHIPLTGGAILACNHISQADPLSVAHYVYNSGRNPHFLAKDGVFKLPVFGPWIKATGQIPVYRGGADAVKSLYAAIEAVRDGQVVTFYPEGTTTREPDLWPMRGRTGIARLALETGVPVIPVTVWGPHHIYNPVTRRVRLRPRTAVNVTAGEPVDLSRWQGMEPSAAVLNEVTDAVMTRLRDQLARIRGEVPPPLYDPKATVREDS</sequence>
<keyword evidence="5" id="KW-1185">Reference proteome</keyword>
<keyword evidence="2 4" id="KW-0012">Acyltransferase</keyword>
<dbReference type="SUPFAM" id="SSF69593">
    <property type="entry name" value="Glycerol-3-phosphate (1)-acyltransferase"/>
    <property type="match status" value="1"/>
</dbReference>
<proteinExistence type="predicted"/>
<reference evidence="4 5" key="1">
    <citation type="journal article" date="2013" name="Stand. Genomic Sci.">
        <title>Genomic Encyclopedia of Type Strains, Phase I: The one thousand microbial genomes (KMG-I) project.</title>
        <authorList>
            <person name="Kyrpides N.C."/>
            <person name="Woyke T."/>
            <person name="Eisen J.A."/>
            <person name="Garrity G."/>
            <person name="Lilburn T.G."/>
            <person name="Beck B.J."/>
            <person name="Whitman W.B."/>
            <person name="Hugenholtz P."/>
            <person name="Klenk H.P."/>
        </authorList>
    </citation>
    <scope>NUCLEOTIDE SEQUENCE [LARGE SCALE GENOMIC DNA]</scope>
    <source>
        <strain evidence="4 5">DSM 45044</strain>
    </source>
</reference>
<dbReference type="InterPro" id="IPR002123">
    <property type="entry name" value="Plipid/glycerol_acylTrfase"/>
</dbReference>
<evidence type="ECO:0000256" key="2">
    <source>
        <dbReference type="ARBA" id="ARBA00023315"/>
    </source>
</evidence>
<evidence type="ECO:0000259" key="3">
    <source>
        <dbReference type="SMART" id="SM00563"/>
    </source>
</evidence>